<name>A0ABU5ECV8_9PROT</name>
<dbReference type="SUPFAM" id="SSF54285">
    <property type="entry name" value="MoaD/ThiS"/>
    <property type="match status" value="1"/>
</dbReference>
<dbReference type="CDD" id="cd00754">
    <property type="entry name" value="Ubl_MoaD"/>
    <property type="match status" value="1"/>
</dbReference>
<accession>A0ABU5ECV8</accession>
<proteinExistence type="inferred from homology"/>
<keyword evidence="1" id="KW-0547">Nucleotide-binding</keyword>
<dbReference type="InterPro" id="IPR016155">
    <property type="entry name" value="Mopterin_synth/thiamin_S_b"/>
</dbReference>
<dbReference type="Proteomes" id="UP001279642">
    <property type="component" value="Unassembled WGS sequence"/>
</dbReference>
<dbReference type="EMBL" id="JAXCLW010000003">
    <property type="protein sequence ID" value="MDY0883879.1"/>
    <property type="molecule type" value="Genomic_DNA"/>
</dbReference>
<dbReference type="RefSeq" id="WP_320508944.1">
    <property type="nucleotide sequence ID" value="NZ_JAXCLW010000003.1"/>
</dbReference>
<evidence type="ECO:0000313" key="5">
    <source>
        <dbReference type="Proteomes" id="UP001279642"/>
    </source>
</evidence>
<evidence type="ECO:0000256" key="1">
    <source>
        <dbReference type="ARBA" id="ARBA00022741"/>
    </source>
</evidence>
<keyword evidence="5" id="KW-1185">Reference proteome</keyword>
<comment type="similarity">
    <text evidence="2">Belongs to the MoaD family.</text>
</comment>
<dbReference type="PANTHER" id="PTHR33359:SF1">
    <property type="entry name" value="MOLYBDOPTERIN SYNTHASE SULFUR CARRIER SUBUNIT"/>
    <property type="match status" value="1"/>
</dbReference>
<reference evidence="4 5" key="1">
    <citation type="journal article" date="2016" name="Antonie Van Leeuwenhoek">
        <title>Dongia soli sp. nov., isolated from soil from Dokdo, Korea.</title>
        <authorList>
            <person name="Kim D.U."/>
            <person name="Lee H."/>
            <person name="Kim H."/>
            <person name="Kim S.G."/>
            <person name="Ka J.O."/>
        </authorList>
    </citation>
    <scope>NUCLEOTIDE SEQUENCE [LARGE SCALE GENOMIC DNA]</scope>
    <source>
        <strain evidence="4 5">D78</strain>
    </source>
</reference>
<sequence length="83" mass="8971">MKLLYFAWIRSKIGIAEEEVAPPTEVTTVGALLDWLAARGPNYAEALKARAVVKTAVNQEYVDPDHPVHVGDEVALFPPVTGG</sequence>
<dbReference type="PANTHER" id="PTHR33359">
    <property type="entry name" value="MOLYBDOPTERIN SYNTHASE SULFUR CARRIER SUBUNIT"/>
    <property type="match status" value="1"/>
</dbReference>
<comment type="caution">
    <text evidence="4">The sequence shown here is derived from an EMBL/GenBank/DDBJ whole genome shotgun (WGS) entry which is preliminary data.</text>
</comment>
<dbReference type="Gene3D" id="3.10.20.30">
    <property type="match status" value="1"/>
</dbReference>
<evidence type="ECO:0000256" key="3">
    <source>
        <dbReference type="ARBA" id="ARBA00024247"/>
    </source>
</evidence>
<dbReference type="InterPro" id="IPR012675">
    <property type="entry name" value="Beta-grasp_dom_sf"/>
</dbReference>
<dbReference type="NCBIfam" id="TIGR01682">
    <property type="entry name" value="moaD"/>
    <property type="match status" value="1"/>
</dbReference>
<protein>
    <recommendedName>
        <fullName evidence="3">Molybdopterin synthase sulfur carrier subunit</fullName>
    </recommendedName>
</protein>
<dbReference type="InterPro" id="IPR003749">
    <property type="entry name" value="ThiS/MoaD-like"/>
</dbReference>
<dbReference type="InterPro" id="IPR044672">
    <property type="entry name" value="MOCS2A"/>
</dbReference>
<gene>
    <name evidence="4" type="primary">moaD</name>
    <name evidence="4" type="ORF">SMD27_13590</name>
</gene>
<evidence type="ECO:0000313" key="4">
    <source>
        <dbReference type="EMBL" id="MDY0883879.1"/>
    </source>
</evidence>
<evidence type="ECO:0000256" key="2">
    <source>
        <dbReference type="ARBA" id="ARBA00024200"/>
    </source>
</evidence>
<dbReference type="Pfam" id="PF02597">
    <property type="entry name" value="ThiS"/>
    <property type="match status" value="1"/>
</dbReference>
<organism evidence="4 5">
    <name type="scientific">Dongia soli</name>
    <dbReference type="NCBI Taxonomy" id="600628"/>
    <lineage>
        <taxon>Bacteria</taxon>
        <taxon>Pseudomonadati</taxon>
        <taxon>Pseudomonadota</taxon>
        <taxon>Alphaproteobacteria</taxon>
        <taxon>Rhodospirillales</taxon>
        <taxon>Dongiaceae</taxon>
        <taxon>Dongia</taxon>
    </lineage>
</organism>